<organism evidence="5 9">
    <name type="scientific">Bacillus mycoides</name>
    <dbReference type="NCBI Taxonomy" id="1405"/>
    <lineage>
        <taxon>Bacteria</taxon>
        <taxon>Bacillati</taxon>
        <taxon>Bacillota</taxon>
        <taxon>Bacilli</taxon>
        <taxon>Bacillales</taxon>
        <taxon>Bacillaceae</taxon>
        <taxon>Bacillus</taxon>
        <taxon>Bacillus cereus group</taxon>
    </lineage>
</organism>
<dbReference type="Proteomes" id="UP000192932">
    <property type="component" value="Chromosome"/>
</dbReference>
<protein>
    <submittedName>
        <fullName evidence="5">Malate synthase</fullName>
    </submittedName>
</protein>
<dbReference type="Proteomes" id="UP000305524">
    <property type="component" value="Unassembled WGS sequence"/>
</dbReference>
<evidence type="ECO:0000313" key="4">
    <source>
        <dbReference type="EMBL" id="OSX91705.1"/>
    </source>
</evidence>
<feature type="transmembrane region" description="Helical" evidence="1">
    <location>
        <begin position="30"/>
        <end position="47"/>
    </location>
</feature>
<evidence type="ECO:0000313" key="9">
    <source>
        <dbReference type="Proteomes" id="UP000305524"/>
    </source>
</evidence>
<reference evidence="5 9" key="4">
    <citation type="journal article" date="2019" name="Environ. Microbiol.">
        <title>An active ?-lactamase is a part of an orchestrated cell wall stress resistance network of Bacillus subtilis and related rhizosphere species.</title>
        <authorList>
            <person name="Bucher T."/>
            <person name="Keren-Paz A."/>
            <person name="Hausser J."/>
            <person name="Olender T."/>
            <person name="Cytryn E."/>
            <person name="Kolodkin-Gal I."/>
        </authorList>
    </citation>
    <scope>NUCLEOTIDE SEQUENCE [LARGE SCALE GENOMIC DNA]</scope>
    <source>
        <strain evidence="5 9">I186</strain>
    </source>
</reference>
<dbReference type="EMBL" id="CP020743">
    <property type="protein sequence ID" value="ARJ20845.1"/>
    <property type="molecule type" value="Genomic_DNA"/>
</dbReference>
<reference evidence="3 6" key="1">
    <citation type="submission" date="2012-04" db="EMBL/GenBank/DDBJ databases">
        <title>The Genome Sequence of Bacillus cereus VD078.</title>
        <authorList>
            <consortium name="The Broad Institute Genome Sequencing Platform"/>
            <consortium name="The Broad Institute Genome Sequencing Center for Infectious Disease"/>
            <person name="Feldgarden M."/>
            <person name="Van der Auwera G.A."/>
            <person name="Mahillon J."/>
            <person name="Duprez V."/>
            <person name="Timmery S."/>
            <person name="Mattelet C."/>
            <person name="Dierick K."/>
            <person name="Sun M."/>
            <person name="Yu Z."/>
            <person name="Zhu L."/>
            <person name="Hu X."/>
            <person name="Shank E.B."/>
            <person name="Swiecicka I."/>
            <person name="Hansen B.M."/>
            <person name="Andrup L."/>
            <person name="Young S.K."/>
            <person name="Zeng Q."/>
            <person name="Gargeya S."/>
            <person name="Fitzgerald M."/>
            <person name="Haas B."/>
            <person name="Abouelleil A."/>
            <person name="Alvarado L."/>
            <person name="Arachchi H.M."/>
            <person name="Berlin A."/>
            <person name="Chapman S.B."/>
            <person name="Goldberg J."/>
            <person name="Griggs A."/>
            <person name="Gujja S."/>
            <person name="Hansen M."/>
            <person name="Howarth C."/>
            <person name="Imamovic A."/>
            <person name="Larimer J."/>
            <person name="McCowen C."/>
            <person name="Montmayeur A."/>
            <person name="Murphy C."/>
            <person name="Neiman D."/>
            <person name="Pearson M."/>
            <person name="Priest M."/>
            <person name="Roberts A."/>
            <person name="Saif S."/>
            <person name="Shea T."/>
            <person name="Sisk P."/>
            <person name="Sykes S."/>
            <person name="Wortman J."/>
            <person name="Nusbaum C."/>
            <person name="Birren B."/>
        </authorList>
    </citation>
    <scope>NUCLEOTIDE SEQUENCE [LARGE SCALE GENOMIC DNA]</scope>
    <source>
        <strain evidence="3 6">VD078</strain>
    </source>
</reference>
<evidence type="ECO:0000313" key="6">
    <source>
        <dbReference type="Proteomes" id="UP000006976"/>
    </source>
</evidence>
<reference evidence="2 7" key="3">
    <citation type="submission" date="2017-04" db="EMBL/GenBank/DDBJ databases">
        <title>The Characteristic of a Fine Plant Growth-Promoting Rhizobacteria Bacillus mycoides Gnyt1 and its Whole Genome Sequencing Analysis.</title>
        <authorList>
            <person name="Li J.H."/>
            <person name="Yao T."/>
        </authorList>
    </citation>
    <scope>NUCLEOTIDE SEQUENCE [LARGE SCALE GENOMIC DNA]</scope>
    <source>
        <strain evidence="2 7">Gnyt1</strain>
    </source>
</reference>
<accession>J8IIR4</accession>
<name>A0A1X6PTG5_BACMY</name>
<keyword evidence="1" id="KW-0472">Membrane</keyword>
<evidence type="ECO:0000313" key="3">
    <source>
        <dbReference type="EMBL" id="EJR37376.1"/>
    </source>
</evidence>
<dbReference type="Proteomes" id="UP000006976">
    <property type="component" value="Unassembled WGS sequence"/>
</dbReference>
<evidence type="ECO:0000313" key="8">
    <source>
        <dbReference type="Proteomes" id="UP000194131"/>
    </source>
</evidence>
<accession>A0A1X6PTG5</accession>
<dbReference type="EMBL" id="SZOD01000282">
    <property type="protein sequence ID" value="TKI84692.1"/>
    <property type="molecule type" value="Genomic_DNA"/>
</dbReference>
<dbReference type="EMBL" id="AHEV01000023">
    <property type="protein sequence ID" value="EJR37376.1"/>
    <property type="molecule type" value="Genomic_DNA"/>
</dbReference>
<dbReference type="Proteomes" id="UP000194131">
    <property type="component" value="Unassembled WGS sequence"/>
</dbReference>
<dbReference type="EMBL" id="MRWU01000010">
    <property type="protein sequence ID" value="OSX91705.1"/>
    <property type="molecule type" value="Genomic_DNA"/>
</dbReference>
<dbReference type="RefSeq" id="WP_002125861.1">
    <property type="nucleotide sequence ID" value="NZ_CP020743.1"/>
</dbReference>
<evidence type="ECO:0000313" key="7">
    <source>
        <dbReference type="Proteomes" id="UP000192932"/>
    </source>
</evidence>
<sequence>MFEKILKEMIDYCTSIRYKYFSINNDTGNIIFLFIVLGTLIIVSFIIEEMMKRIFRQYVKNEVNYVRAHKMFEKVMGTFIL</sequence>
<gene>
    <name evidence="2" type="ORF">B7492_06190</name>
    <name evidence="5" type="ORF">FC701_12970</name>
    <name evidence="3" type="ORF">III_04245</name>
    <name evidence="4" type="ORF">S3E15_00896</name>
</gene>
<evidence type="ECO:0000256" key="1">
    <source>
        <dbReference type="SAM" id="Phobius"/>
    </source>
</evidence>
<keyword evidence="1" id="KW-1133">Transmembrane helix</keyword>
<evidence type="ECO:0000313" key="5">
    <source>
        <dbReference type="EMBL" id="TKI84692.1"/>
    </source>
</evidence>
<reference evidence="4 8" key="2">
    <citation type="submission" date="2016-12" db="EMBL/GenBank/DDBJ databases">
        <title>Genome Sequences of Twelve Sporeforming Bacillus Species Isolated from Foods.</title>
        <authorList>
            <person name="De Jong A."/>
            <person name="Holsappel S."/>
            <person name="Kuipers O.P."/>
        </authorList>
    </citation>
    <scope>NUCLEOTIDE SEQUENCE [LARGE SCALE GENOMIC DNA]</scope>
    <source>
        <strain evidence="4 8">S3E15</strain>
    </source>
</reference>
<keyword evidence="1" id="KW-0812">Transmembrane</keyword>
<evidence type="ECO:0000313" key="2">
    <source>
        <dbReference type="EMBL" id="ARJ20845.1"/>
    </source>
</evidence>
<dbReference type="AlphaFoldDB" id="A0A1X6PTG5"/>
<proteinExistence type="predicted"/>